<keyword evidence="2" id="KW-0813">Transport</keyword>
<evidence type="ECO:0000256" key="8">
    <source>
        <dbReference type="SAM" id="SignalP"/>
    </source>
</evidence>
<gene>
    <name evidence="9" type="ORF">E3J84_05775</name>
</gene>
<reference evidence="9 10" key="1">
    <citation type="submission" date="2019-03" db="EMBL/GenBank/DDBJ databases">
        <title>Metabolic potential of uncultured bacteria and archaea associated with petroleum seepage in deep-sea sediments.</title>
        <authorList>
            <person name="Dong X."/>
            <person name="Hubert C."/>
        </authorList>
    </citation>
    <scope>NUCLEOTIDE SEQUENCE [LARGE SCALE GENOMIC DNA]</scope>
    <source>
        <strain evidence="9">E44_bin7</strain>
    </source>
</reference>
<dbReference type="EMBL" id="SOKJ01000330">
    <property type="protein sequence ID" value="TET08856.1"/>
    <property type="molecule type" value="Genomic_DNA"/>
</dbReference>
<comment type="subcellular location">
    <subcellularLocation>
        <location evidence="1">Cell outer membrane</location>
        <topology evidence="1">Multi-pass membrane protein</topology>
    </subcellularLocation>
</comment>
<dbReference type="PANTHER" id="PTHR30069">
    <property type="entry name" value="TONB-DEPENDENT OUTER MEMBRANE RECEPTOR"/>
    <property type="match status" value="1"/>
</dbReference>
<keyword evidence="4" id="KW-0812">Transmembrane</keyword>
<keyword evidence="7" id="KW-0998">Cell outer membrane</keyword>
<evidence type="ECO:0000256" key="7">
    <source>
        <dbReference type="ARBA" id="ARBA00023237"/>
    </source>
</evidence>
<evidence type="ECO:0000256" key="3">
    <source>
        <dbReference type="ARBA" id="ARBA00022452"/>
    </source>
</evidence>
<evidence type="ECO:0000256" key="6">
    <source>
        <dbReference type="ARBA" id="ARBA00023136"/>
    </source>
</evidence>
<dbReference type="PANTHER" id="PTHR30069:SF29">
    <property type="entry name" value="HEMOGLOBIN AND HEMOGLOBIN-HAPTOGLOBIN-BINDING PROTEIN 1-RELATED"/>
    <property type="match status" value="1"/>
</dbReference>
<dbReference type="GO" id="GO:0009279">
    <property type="term" value="C:cell outer membrane"/>
    <property type="evidence" value="ECO:0007669"/>
    <property type="project" value="UniProtKB-SubCell"/>
</dbReference>
<dbReference type="Proteomes" id="UP000316360">
    <property type="component" value="Unassembled WGS sequence"/>
</dbReference>
<keyword evidence="3" id="KW-1134">Transmembrane beta strand</keyword>
<evidence type="ECO:0008006" key="11">
    <source>
        <dbReference type="Google" id="ProtNLM"/>
    </source>
</evidence>
<evidence type="ECO:0000256" key="4">
    <source>
        <dbReference type="ARBA" id="ARBA00022692"/>
    </source>
</evidence>
<name>A0A523RT47_UNCAE</name>
<evidence type="ECO:0000256" key="1">
    <source>
        <dbReference type="ARBA" id="ARBA00004571"/>
    </source>
</evidence>
<evidence type="ECO:0000313" key="10">
    <source>
        <dbReference type="Proteomes" id="UP000316360"/>
    </source>
</evidence>
<evidence type="ECO:0000256" key="5">
    <source>
        <dbReference type="ARBA" id="ARBA00022729"/>
    </source>
</evidence>
<comment type="caution">
    <text evidence="9">The sequence shown here is derived from an EMBL/GenBank/DDBJ whole genome shotgun (WGS) entry which is preliminary data.</text>
</comment>
<feature type="signal peptide" evidence="8">
    <location>
        <begin position="1"/>
        <end position="25"/>
    </location>
</feature>
<dbReference type="GO" id="GO:0044718">
    <property type="term" value="P:siderophore transmembrane transport"/>
    <property type="evidence" value="ECO:0007669"/>
    <property type="project" value="TreeGrafter"/>
</dbReference>
<evidence type="ECO:0000313" key="9">
    <source>
        <dbReference type="EMBL" id="TET08856.1"/>
    </source>
</evidence>
<feature type="chain" id="PRO_5021955847" description="TonB-dependent receptor" evidence="8">
    <location>
        <begin position="26"/>
        <end position="605"/>
    </location>
</feature>
<dbReference type="AlphaFoldDB" id="A0A523RT47"/>
<dbReference type="SUPFAM" id="SSF56935">
    <property type="entry name" value="Porins"/>
    <property type="match status" value="1"/>
</dbReference>
<sequence>MKLPAIHYFLLVGLLLLFLSSSLNAEEPVKEKPLSTELPIIVVKGKDRSYLEITRARTFPLMEHRERKSSVQSSFEAELAEKTYYHSLFFPGLEKEIEKLLPLVKPFIEERKEIYPIALLGPRLEKPLTSYYTPWKYTRTKKVSLMQHRGEKRLTQPLIQLPLGEKIYYPTPREKSLLPYFHISASVGGYSSLAYQLDYGKEEGKVMYLLTLGRISSSEGAKYKEKPLAKSEDWLNIESIWAFSKKKRLLFDLGGYQKKINLPQEERDKNKLDLKGNLTLELQKGNILRVLAWLERAELTGELEHYQEITPGVQIELEIPDTPFHTGIKAEYSSYANNQIHLWVRNEAIAFKRIKNLTGQLEIGIKQIGEAGSEIIPHLKMFYQIDPRREFQVVVEKKFYSLKFADLYLFRDYVEVNENPDFNKIVNTWNYEGKFKYKFSPQIDFSLEGFLKTGQDIIWNWDGIRSLVKPENRSINSWGGKLNLQFRFSETFEQAFSYTYQKTENAQDSSKVIPYSPQSIIDIWLRWKRDSWRVEAKIQFVGERYYEERTEDKLSPGLREILKISKTMGKNMDLYIQLELNDYKLWKDYSLPREKFSLGINFNFY</sequence>
<keyword evidence="5 8" id="KW-0732">Signal</keyword>
<evidence type="ECO:0000256" key="2">
    <source>
        <dbReference type="ARBA" id="ARBA00022448"/>
    </source>
</evidence>
<accession>A0A523RT47</accession>
<proteinExistence type="predicted"/>
<dbReference type="InterPro" id="IPR036942">
    <property type="entry name" value="Beta-barrel_TonB_sf"/>
</dbReference>
<protein>
    <recommendedName>
        <fullName evidence="11">TonB-dependent receptor</fullName>
    </recommendedName>
</protein>
<dbReference type="InterPro" id="IPR039426">
    <property type="entry name" value="TonB-dep_rcpt-like"/>
</dbReference>
<keyword evidence="6" id="KW-0472">Membrane</keyword>
<dbReference type="GO" id="GO:0015344">
    <property type="term" value="F:siderophore uptake transmembrane transporter activity"/>
    <property type="evidence" value="ECO:0007669"/>
    <property type="project" value="TreeGrafter"/>
</dbReference>
<organism evidence="9 10">
    <name type="scientific">Aerophobetes bacterium</name>
    <dbReference type="NCBI Taxonomy" id="2030807"/>
    <lineage>
        <taxon>Bacteria</taxon>
        <taxon>Candidatus Aerophobota</taxon>
    </lineage>
</organism>
<dbReference type="Gene3D" id="2.40.170.20">
    <property type="entry name" value="TonB-dependent receptor, beta-barrel domain"/>
    <property type="match status" value="1"/>
</dbReference>